<dbReference type="GO" id="GO:0015918">
    <property type="term" value="P:sterol transport"/>
    <property type="evidence" value="ECO:0007669"/>
    <property type="project" value="TreeGrafter"/>
</dbReference>
<sequence>MSDPPQRCSMRDTCGSKTIFGKQLPCPYDGPPEEPDSPTRSLLRQVCGPDFDSGPVCCTQDQLSTLDENFRIVDRIVSACPACKNNFHDFFCKFTCSPNQGSFLNITSTQTTTDDRIAVKSVDFYVGPQFGQGFFDSCKDVKFDASNGYAMDFIGGGAKNYPDFFRFLGEEKAQLGSPFQIDFPSTSTPDFTPLSPPARNCSDSDLGSRCTCIDCPSICPALPQLPDTGPVCHVGLLSCLSFTLILTYSIAVVGFLLGFFIQNTIRKRRDRRYERLALSGETPASPRALVGAASLDDHNISLARGLIDPVETVQPKQYKLNTLLRRFFYKLGYTTATYPFLTCAVVFTIIGLINIGWTKFDVETDPVRLWVAPNSDTRLQKDFFDEHFGPFYRPQQIFVTSIDQDSDPVLSFEHLKYAFELEQHIRQNIVSTPNNLTLNDVCFAPAGPGSPCVVQSVAGWFGGSLDTYNEKTYKERIERCAQSPVECLPDFGQPLAPQYVLGGVRDANLKSIMDAPALVITAVLSSSINPPDAEQQQAFERAAQEWERTLRAFLEDVRDKAPLEAGLNVDFSTGVSLEEEISKEGNTDVKVVIGSYIAMFIYVGLTLGGGGRSSIYRATQKGSVLKSYWRTVTAGIRNYTLTSHTLLALFSLALVLLSISTSVALFSLIGIKVTLVIAEVIPFLVLAVGVDNVFLLMGELERVDAVHGPHSGTNSFANAAGWDPRGRVDERRPPGNENSGLATEGEDGEARMMSPTRTTHSSHHFLNPAQHGHQTSSLSSYSSAPSSAYPNPSYLPPATRIALTLSHIGPSILLSTLAEAVAFLLGALVPMPAVRNFALYAAGGVVINGLLQVCLLTGVGIGLDARRIEAGRMDCIPCIRLPGQIALPEDPEDYRDTLDEPPLSPHGPEFYNNNLSTGAGGYGESTSRGGSAGGAGALGWLGRLFRIHYAPFLLKPAVKVAVIILFGAAFVAGVIGMQGIELGLDQRLALPSSSYLISYFDKMDSYYDSGPPVYFVVRDLDATHREGQRKLCGRFTTCARTSLSNLLEAERTRGQSHSAISAALSAQLESNSLFVGSAELSLLLPSQSPSFIADPAASWIDTFFSWLNPEMDTCCRVRKRNPSVLCGPNDGARLCRPCFEDREPAWNVTMEGFPEGEEFIHYAKWWLSSEAGEECPLGGREGFGGSVAFGKDVGVDGNVSEKVIASHFRTFHTPLKTQSQLIESFFSARRIAESISESTGADVFPYSLHYVFFDQYLTIAATTQMILGLGLLSTLVITTIFLGSLRTGGIVTAVTGMVVVSVMGMMRIEGVSLNAISLVNLVMAEGIAVEFCVHVARAFMSAGSGFGHTGTGNVWGAVDRVKGQKERDERVYSALVDVGPSVLSGITFTKLIGMCVLGLTRSKLLEIYFFRMWLTLIVAGALHGLVLLPVILSIAGGAALPAQQEADEEWMASAIRSGYEYAPFLADDDSVASD</sequence>
<dbReference type="InterPro" id="IPR032190">
    <property type="entry name" value="NPC1_N"/>
</dbReference>
<dbReference type="FunFam" id="1.20.1640.10:FF:000029">
    <property type="entry name" value="Putative Patched sphingolipid transporter"/>
    <property type="match status" value="1"/>
</dbReference>
<evidence type="ECO:0000313" key="15">
    <source>
        <dbReference type="Proteomes" id="UP000772434"/>
    </source>
</evidence>
<feature type="domain" description="SSD" evidence="13">
    <location>
        <begin position="588"/>
        <end position="862"/>
    </location>
</feature>
<dbReference type="PANTHER" id="PTHR45727">
    <property type="entry name" value="NPC INTRACELLULAR CHOLESTEROL TRANSPORTER 1"/>
    <property type="match status" value="1"/>
</dbReference>
<feature type="compositionally biased region" description="Basic and acidic residues" evidence="11">
    <location>
        <begin position="724"/>
        <end position="734"/>
    </location>
</feature>
<keyword evidence="15" id="KW-1185">Reference proteome</keyword>
<dbReference type="GO" id="GO:0016020">
    <property type="term" value="C:membrane"/>
    <property type="evidence" value="ECO:0007669"/>
    <property type="project" value="UniProtKB-SubCell"/>
</dbReference>
<dbReference type="Proteomes" id="UP000772434">
    <property type="component" value="Unassembled WGS sequence"/>
</dbReference>
<evidence type="ECO:0000256" key="7">
    <source>
        <dbReference type="ARBA" id="ARBA00023055"/>
    </source>
</evidence>
<dbReference type="EMBL" id="JADNRY010000006">
    <property type="protein sequence ID" value="KAF9076432.1"/>
    <property type="molecule type" value="Genomic_DNA"/>
</dbReference>
<dbReference type="Pfam" id="PF16414">
    <property type="entry name" value="NPC1_N"/>
    <property type="match status" value="1"/>
</dbReference>
<protein>
    <recommendedName>
        <fullName evidence="13">SSD domain-containing protein</fullName>
    </recommendedName>
</protein>
<feature type="transmembrane region" description="Helical" evidence="12">
    <location>
        <begin position="1290"/>
        <end position="1308"/>
    </location>
</feature>
<feature type="transmembrane region" description="Helical" evidence="12">
    <location>
        <begin position="837"/>
        <end position="863"/>
    </location>
</feature>
<evidence type="ECO:0000256" key="5">
    <source>
        <dbReference type="ARBA" id="ARBA00022729"/>
    </source>
</evidence>
<keyword evidence="4 12" id="KW-0812">Transmembrane</keyword>
<evidence type="ECO:0000256" key="8">
    <source>
        <dbReference type="ARBA" id="ARBA00023136"/>
    </source>
</evidence>
<comment type="similarity">
    <text evidence="2">Belongs to the patched family.</text>
</comment>
<feature type="transmembrane region" description="Helical" evidence="12">
    <location>
        <begin position="1412"/>
        <end position="1435"/>
    </location>
</feature>
<evidence type="ECO:0000256" key="4">
    <source>
        <dbReference type="ARBA" id="ARBA00022692"/>
    </source>
</evidence>
<keyword evidence="9" id="KW-1015">Disulfide bond</keyword>
<feature type="transmembrane region" description="Helical" evidence="12">
    <location>
        <begin position="675"/>
        <end position="697"/>
    </location>
</feature>
<evidence type="ECO:0000256" key="11">
    <source>
        <dbReference type="SAM" id="MobiDB-lite"/>
    </source>
</evidence>
<keyword evidence="8 12" id="KW-0472">Membrane</keyword>
<dbReference type="InterPro" id="IPR053956">
    <property type="entry name" value="NPC1_MLD"/>
</dbReference>
<evidence type="ECO:0000256" key="9">
    <source>
        <dbReference type="ARBA" id="ARBA00023157"/>
    </source>
</evidence>
<comment type="subcellular location">
    <subcellularLocation>
        <location evidence="1">Membrane</location>
        <topology evidence="1">Multi-pass membrane protein</topology>
    </subcellularLocation>
</comment>
<keyword evidence="5" id="KW-0732">Signal</keyword>
<keyword evidence="7" id="KW-0445">Lipid transport</keyword>
<evidence type="ECO:0000256" key="6">
    <source>
        <dbReference type="ARBA" id="ARBA00022989"/>
    </source>
</evidence>
<dbReference type="PANTHER" id="PTHR45727:SF2">
    <property type="entry name" value="NPC INTRACELLULAR CHOLESTEROL TRANSPORTER 1"/>
    <property type="match status" value="1"/>
</dbReference>
<dbReference type="PROSITE" id="PS50156">
    <property type="entry name" value="SSD"/>
    <property type="match status" value="1"/>
</dbReference>
<reference evidence="14" key="1">
    <citation type="submission" date="2020-11" db="EMBL/GenBank/DDBJ databases">
        <authorList>
            <consortium name="DOE Joint Genome Institute"/>
            <person name="Ahrendt S."/>
            <person name="Riley R."/>
            <person name="Andreopoulos W."/>
            <person name="Labutti K."/>
            <person name="Pangilinan J."/>
            <person name="Ruiz-Duenas F.J."/>
            <person name="Barrasa J.M."/>
            <person name="Sanchez-Garcia M."/>
            <person name="Camarero S."/>
            <person name="Miyauchi S."/>
            <person name="Serrano A."/>
            <person name="Linde D."/>
            <person name="Babiker R."/>
            <person name="Drula E."/>
            <person name="Ayuso-Fernandez I."/>
            <person name="Pacheco R."/>
            <person name="Padilla G."/>
            <person name="Ferreira P."/>
            <person name="Barriuso J."/>
            <person name="Kellner H."/>
            <person name="Castanera R."/>
            <person name="Alfaro M."/>
            <person name="Ramirez L."/>
            <person name="Pisabarro A.G."/>
            <person name="Kuo A."/>
            <person name="Tritt A."/>
            <person name="Lipzen A."/>
            <person name="He G."/>
            <person name="Yan M."/>
            <person name="Ng V."/>
            <person name="Cullen D."/>
            <person name="Martin F."/>
            <person name="Rosso M.-N."/>
            <person name="Henrissat B."/>
            <person name="Hibbett D."/>
            <person name="Martinez A.T."/>
            <person name="Grigoriev I.V."/>
        </authorList>
    </citation>
    <scope>NUCLEOTIDE SEQUENCE</scope>
    <source>
        <strain evidence="14">AH 40177</strain>
    </source>
</reference>
<keyword evidence="6 12" id="KW-1133">Transmembrane helix</keyword>
<name>A0A9P5Q857_9AGAR</name>
<dbReference type="SUPFAM" id="SSF82866">
    <property type="entry name" value="Multidrug efflux transporter AcrB transmembrane domain"/>
    <property type="match status" value="2"/>
</dbReference>
<dbReference type="Pfam" id="PF12349">
    <property type="entry name" value="Sterol-sensing"/>
    <property type="match status" value="2"/>
</dbReference>
<evidence type="ECO:0000259" key="13">
    <source>
        <dbReference type="PROSITE" id="PS50156"/>
    </source>
</evidence>
<evidence type="ECO:0000313" key="14">
    <source>
        <dbReference type="EMBL" id="KAF9076432.1"/>
    </source>
</evidence>
<feature type="transmembrane region" description="Helical" evidence="12">
    <location>
        <begin position="1382"/>
        <end position="1400"/>
    </location>
</feature>
<dbReference type="Gene3D" id="1.20.1640.10">
    <property type="entry name" value="Multidrug efflux transporter AcrB transmembrane domain"/>
    <property type="match status" value="1"/>
</dbReference>
<dbReference type="Pfam" id="PF22314">
    <property type="entry name" value="NPC1_MLD"/>
    <property type="match status" value="1"/>
</dbReference>
<feature type="transmembrane region" description="Helical" evidence="12">
    <location>
        <begin position="234"/>
        <end position="261"/>
    </location>
</feature>
<feature type="transmembrane region" description="Helical" evidence="12">
    <location>
        <begin position="335"/>
        <end position="357"/>
    </location>
</feature>
<evidence type="ECO:0000256" key="12">
    <source>
        <dbReference type="SAM" id="Phobius"/>
    </source>
</evidence>
<feature type="region of interest" description="Disordered" evidence="11">
    <location>
        <begin position="714"/>
        <end position="784"/>
    </location>
</feature>
<dbReference type="OrthoDB" id="6510177at2759"/>
<dbReference type="InterPro" id="IPR053958">
    <property type="entry name" value="HMGCR/SNAP/NPC1-like_SSD"/>
</dbReference>
<evidence type="ECO:0000256" key="1">
    <source>
        <dbReference type="ARBA" id="ARBA00004141"/>
    </source>
</evidence>
<feature type="transmembrane region" description="Helical" evidence="12">
    <location>
        <begin position="1265"/>
        <end position="1283"/>
    </location>
</feature>
<keyword evidence="10" id="KW-0325">Glycoprotein</keyword>
<feature type="transmembrane region" description="Helical" evidence="12">
    <location>
        <begin position="812"/>
        <end position="831"/>
    </location>
</feature>
<organism evidence="14 15">
    <name type="scientific">Rhodocollybia butyracea</name>
    <dbReference type="NCBI Taxonomy" id="206335"/>
    <lineage>
        <taxon>Eukaryota</taxon>
        <taxon>Fungi</taxon>
        <taxon>Dikarya</taxon>
        <taxon>Basidiomycota</taxon>
        <taxon>Agaricomycotina</taxon>
        <taxon>Agaricomycetes</taxon>
        <taxon>Agaricomycetidae</taxon>
        <taxon>Agaricales</taxon>
        <taxon>Marasmiineae</taxon>
        <taxon>Omphalotaceae</taxon>
        <taxon>Rhodocollybia</taxon>
    </lineage>
</organism>
<dbReference type="InterPro" id="IPR000731">
    <property type="entry name" value="SSD"/>
</dbReference>
<evidence type="ECO:0000256" key="10">
    <source>
        <dbReference type="ARBA" id="ARBA00023180"/>
    </source>
</evidence>
<feature type="transmembrane region" description="Helical" evidence="12">
    <location>
        <begin position="956"/>
        <end position="977"/>
    </location>
</feature>
<gene>
    <name evidence="14" type="ORF">BDP27DRAFT_1255295</name>
</gene>
<accession>A0A9P5Q857</accession>
<evidence type="ECO:0000256" key="3">
    <source>
        <dbReference type="ARBA" id="ARBA00022448"/>
    </source>
</evidence>
<keyword evidence="3" id="KW-0813">Transport</keyword>
<comment type="caution">
    <text evidence="14">The sequence shown here is derived from an EMBL/GenBank/DDBJ whole genome shotgun (WGS) entry which is preliminary data.</text>
</comment>
<feature type="transmembrane region" description="Helical" evidence="12">
    <location>
        <begin position="646"/>
        <end position="669"/>
    </location>
</feature>
<evidence type="ECO:0000256" key="2">
    <source>
        <dbReference type="ARBA" id="ARBA00005585"/>
    </source>
</evidence>
<feature type="transmembrane region" description="Helical" evidence="12">
    <location>
        <begin position="591"/>
        <end position="611"/>
    </location>
</feature>
<proteinExistence type="inferred from homology"/>
<dbReference type="GO" id="GO:0032934">
    <property type="term" value="F:sterol binding"/>
    <property type="evidence" value="ECO:0007669"/>
    <property type="project" value="TreeGrafter"/>
</dbReference>